<evidence type="ECO:0008006" key="4">
    <source>
        <dbReference type="Google" id="ProtNLM"/>
    </source>
</evidence>
<evidence type="ECO:0000313" key="3">
    <source>
        <dbReference type="Proteomes" id="UP000268372"/>
    </source>
</evidence>
<evidence type="ECO:0000256" key="1">
    <source>
        <dbReference type="SAM" id="SignalP"/>
    </source>
</evidence>
<dbReference type="PROSITE" id="PS51257">
    <property type="entry name" value="PROKAR_LIPOPROTEIN"/>
    <property type="match status" value="1"/>
</dbReference>
<evidence type="ECO:0000313" key="2">
    <source>
        <dbReference type="EMBL" id="RRA94829.1"/>
    </source>
</evidence>
<feature type="chain" id="PRO_5017982985" description="Lipoprotein" evidence="1">
    <location>
        <begin position="19"/>
        <end position="172"/>
    </location>
</feature>
<name>A0A3P1B183_9FLAO</name>
<gene>
    <name evidence="2" type="ORF">EG242_08260</name>
</gene>
<sequence length="172" mass="19859">MKKIALLLTAFISLTALQSCTIEEYYDENYNEGYSQVFELPNETLSTQEDAYTYSATWNFTKPIYNSDNVLLYRWQGNSWTLVPVSYNLGGNDLVKYDYDFTRYDVKVYFSANFPVAELSSAEYNEFVYRQTFRVVVVPGGFQQKMNFSDYNATISALGLENAPIKTMTLKK</sequence>
<feature type="signal peptide" evidence="1">
    <location>
        <begin position="1"/>
        <end position="18"/>
    </location>
</feature>
<keyword evidence="1" id="KW-0732">Signal</keyword>
<dbReference type="EMBL" id="RQTJ01000014">
    <property type="protein sequence ID" value="RRA94829.1"/>
    <property type="molecule type" value="Genomic_DNA"/>
</dbReference>
<organism evidence="2 3">
    <name type="scientific">Paenimyroides viscosum</name>
    <dbReference type="NCBI Taxonomy" id="2488729"/>
    <lineage>
        <taxon>Bacteria</taxon>
        <taxon>Pseudomonadati</taxon>
        <taxon>Bacteroidota</taxon>
        <taxon>Flavobacteriia</taxon>
        <taxon>Flavobacteriales</taxon>
        <taxon>Flavobacteriaceae</taxon>
        <taxon>Paenimyroides</taxon>
    </lineage>
</organism>
<dbReference type="OrthoDB" id="1524444at2"/>
<dbReference type="RefSeq" id="WP_124899418.1">
    <property type="nucleotide sequence ID" value="NZ_RQTJ01000014.1"/>
</dbReference>
<protein>
    <recommendedName>
        <fullName evidence="4">Lipoprotein</fullName>
    </recommendedName>
</protein>
<accession>A0A3P1B183</accession>
<dbReference type="Proteomes" id="UP000268372">
    <property type="component" value="Unassembled WGS sequence"/>
</dbReference>
<dbReference type="AlphaFoldDB" id="A0A3P1B183"/>
<comment type="caution">
    <text evidence="2">The sequence shown here is derived from an EMBL/GenBank/DDBJ whole genome shotgun (WGS) entry which is preliminary data.</text>
</comment>
<reference evidence="2 3" key="1">
    <citation type="submission" date="2018-11" db="EMBL/GenBank/DDBJ databases">
        <title>Flavobacterium sp. nov., YIM 102796 draft genome.</title>
        <authorList>
            <person name="Li G."/>
            <person name="Jiang Y."/>
        </authorList>
    </citation>
    <scope>NUCLEOTIDE SEQUENCE [LARGE SCALE GENOMIC DNA]</scope>
    <source>
        <strain evidence="2 3">YIM 102796</strain>
    </source>
</reference>
<proteinExistence type="predicted"/>
<keyword evidence="3" id="KW-1185">Reference proteome</keyword>